<accession>S3CG11</accession>
<evidence type="ECO:0000256" key="2">
    <source>
        <dbReference type="ARBA" id="ARBA00022643"/>
    </source>
</evidence>
<evidence type="ECO:0000259" key="5">
    <source>
        <dbReference type="PROSITE" id="PS50113"/>
    </source>
</evidence>
<evidence type="ECO:0000256" key="4">
    <source>
        <dbReference type="SAM" id="MobiDB-lite"/>
    </source>
</evidence>
<dbReference type="eggNOG" id="ENOG502QPPH">
    <property type="taxonomic scope" value="Eukaryota"/>
</dbReference>
<keyword evidence="2" id="KW-0288">FMN</keyword>
<dbReference type="InterPro" id="IPR035965">
    <property type="entry name" value="PAS-like_dom_sf"/>
</dbReference>
<dbReference type="AlphaFoldDB" id="S3CG11"/>
<dbReference type="PROSITE" id="PS50113">
    <property type="entry name" value="PAC"/>
    <property type="match status" value="1"/>
</dbReference>
<evidence type="ECO:0000256" key="1">
    <source>
        <dbReference type="ARBA" id="ARBA00022630"/>
    </source>
</evidence>
<name>S3CG11_GLAL2</name>
<dbReference type="RefSeq" id="XP_008086786.1">
    <property type="nucleotide sequence ID" value="XM_008088595.1"/>
</dbReference>
<dbReference type="PANTHER" id="PTHR47429">
    <property type="entry name" value="PROTEIN TWIN LOV 1"/>
    <property type="match status" value="1"/>
</dbReference>
<feature type="domain" description="PAC" evidence="5">
    <location>
        <begin position="282"/>
        <end position="336"/>
    </location>
</feature>
<evidence type="ECO:0000313" key="7">
    <source>
        <dbReference type="Proteomes" id="UP000016922"/>
    </source>
</evidence>
<evidence type="ECO:0000256" key="3">
    <source>
        <dbReference type="ARBA" id="ARBA00022991"/>
    </source>
</evidence>
<dbReference type="Pfam" id="PF13426">
    <property type="entry name" value="PAS_9"/>
    <property type="match status" value="1"/>
</dbReference>
<keyword evidence="3" id="KW-0157">Chromophore</keyword>
<dbReference type="STRING" id="1116229.S3CG11"/>
<feature type="compositionally biased region" description="Low complexity" evidence="4">
    <location>
        <begin position="600"/>
        <end position="610"/>
    </location>
</feature>
<organism evidence="6 7">
    <name type="scientific">Glarea lozoyensis (strain ATCC 20868 / MF5171)</name>
    <dbReference type="NCBI Taxonomy" id="1116229"/>
    <lineage>
        <taxon>Eukaryota</taxon>
        <taxon>Fungi</taxon>
        <taxon>Dikarya</taxon>
        <taxon>Ascomycota</taxon>
        <taxon>Pezizomycotina</taxon>
        <taxon>Leotiomycetes</taxon>
        <taxon>Helotiales</taxon>
        <taxon>Helotiaceae</taxon>
        <taxon>Glarea</taxon>
    </lineage>
</organism>
<dbReference type="GeneID" id="19460437"/>
<dbReference type="OrthoDB" id="447251at2759"/>
<dbReference type="GO" id="GO:0005634">
    <property type="term" value="C:nucleus"/>
    <property type="evidence" value="ECO:0007669"/>
    <property type="project" value="TreeGrafter"/>
</dbReference>
<keyword evidence="1" id="KW-0285">Flavoprotein</keyword>
<dbReference type="InterPro" id="IPR000700">
    <property type="entry name" value="PAS-assoc_C"/>
</dbReference>
<dbReference type="HOGENOM" id="CLU_012260_3_0_1"/>
<protein>
    <submittedName>
        <fullName evidence="6">PYP-like sensor (PAS)</fullName>
    </submittedName>
</protein>
<keyword evidence="7" id="KW-1185">Reference proteome</keyword>
<feature type="compositionally biased region" description="Low complexity" evidence="4">
    <location>
        <begin position="579"/>
        <end position="592"/>
    </location>
</feature>
<dbReference type="Proteomes" id="UP000016922">
    <property type="component" value="Unassembled WGS sequence"/>
</dbReference>
<dbReference type="KEGG" id="glz:GLAREA_01379"/>
<feature type="compositionally biased region" description="Pro residues" evidence="4">
    <location>
        <begin position="13"/>
        <end position="25"/>
    </location>
</feature>
<reference evidence="6 7" key="1">
    <citation type="journal article" date="2013" name="BMC Genomics">
        <title>Genomics-driven discovery of the pneumocandin biosynthetic gene cluster in the fungus Glarea lozoyensis.</title>
        <authorList>
            <person name="Chen L."/>
            <person name="Yue Q."/>
            <person name="Zhang X."/>
            <person name="Xiang M."/>
            <person name="Wang C."/>
            <person name="Li S."/>
            <person name="Che Y."/>
            <person name="Ortiz-Lopez F.J."/>
            <person name="Bills G.F."/>
            <person name="Liu X."/>
            <person name="An Z."/>
        </authorList>
    </citation>
    <scope>NUCLEOTIDE SEQUENCE [LARGE SCALE GENOMIC DNA]</scope>
    <source>
        <strain evidence="7">ATCC 20868 / MF5171</strain>
    </source>
</reference>
<evidence type="ECO:0000313" key="6">
    <source>
        <dbReference type="EMBL" id="EPE25467.1"/>
    </source>
</evidence>
<sequence>MESSRGDSSPTIHSPPPFSRLPSPPISNFDFKIHEDFLLRTMDDENSSDSGRTAAVRQPDADESTFFDLHPPAPDSKHVKIEDVMARLMSTEHLNFILDDQALFSRFSAFLNQYYSHMVPTLIRYLEMRKAVKAIEFANAVARRIRWPSHTDTAKFSRIQAGAVDVRFEDYAARELLLLCSEALPAFVTHTVVDVVADCIIKDISGQVIPVVRDLVGSLAEVFCLTDPSLHDNPIIYASEEFHKTTQYGTTYAINRNCRFLQGPATDKNTTMRITRAVSLGRECNELLLNYRRDGTPFINLLMCAPLYDDRGTIRYFIGAQIDVTGLISEGMGIESFRSLLQKPEQETDRRSYDTTQSKRVKDTLDRLQELTQMFSHDEMEVVSKMGRSDDSTDTSSIRSGVPTSVKYRNRAKRIIGADEMLGEGLNLSQVNLSTSQHHSLPGAYQHYLLVRPAPSLQITFVSPSLRIPGLLRTHLFSKLGGPAATISALQDAFRDGAAVTAKVLWLPKNAQSGERRAGQEVRPRWIRCTPLLGSDDRVGVWMIILVPIEEKVRFGRRDVHVGGMVDEFAVERMRLARSESGTPTGSRRGGSVDQAGRLPPRVSSRSRAPSVRDGELYAEYMKDSSPPRG</sequence>
<dbReference type="Gene3D" id="3.30.450.20">
    <property type="entry name" value="PAS domain"/>
    <property type="match status" value="1"/>
</dbReference>
<dbReference type="SUPFAM" id="SSF55785">
    <property type="entry name" value="PYP-like sensor domain (PAS domain)"/>
    <property type="match status" value="1"/>
</dbReference>
<proteinExistence type="predicted"/>
<dbReference type="InterPro" id="IPR000014">
    <property type="entry name" value="PAS"/>
</dbReference>
<feature type="region of interest" description="Disordered" evidence="4">
    <location>
        <begin position="577"/>
        <end position="630"/>
    </location>
</feature>
<gene>
    <name evidence="6" type="ORF">GLAREA_01379</name>
</gene>
<feature type="region of interest" description="Disordered" evidence="4">
    <location>
        <begin position="1"/>
        <end position="26"/>
    </location>
</feature>
<dbReference type="PANTHER" id="PTHR47429:SF9">
    <property type="entry name" value="PAS DOMAIN-CONTAINING PROTEIN"/>
    <property type="match status" value="1"/>
</dbReference>
<dbReference type="EMBL" id="KE145371">
    <property type="protein sequence ID" value="EPE25467.1"/>
    <property type="molecule type" value="Genomic_DNA"/>
</dbReference>
<dbReference type="OMA" id="EFYNTTQ"/>
<feature type="region of interest" description="Disordered" evidence="4">
    <location>
        <begin position="42"/>
        <end position="69"/>
    </location>
</feature>
<feature type="compositionally biased region" description="Polar residues" evidence="4">
    <location>
        <begin position="1"/>
        <end position="12"/>
    </location>
</feature>